<dbReference type="SFLD" id="SFLDS00029">
    <property type="entry name" value="Radical_SAM"/>
    <property type="match status" value="1"/>
</dbReference>
<sequence>MKECLLYEVRDNKAVRCLTCAHKCLIKPGKKGICHVRENRDGVLYALNYAKVVARNVDPIEKKPLFHFQPGSLSYSIATVGCNFRCLFCQNADISQMPRDQGIIYGREVPAEAVVEDALRHNCLSISYTYTEPTIFLEYAYEVMTLARKEGLKNVFVTNGYMSEEAVGLLSDVLDGANVDLKAFNDKFYREQCGAKLEPVLKAIRLLKEAGVWIEITTLLIPGLNDDPGELKDLAGFIYSVDPAIPWHISRFHPAYKTFNIPHTPLETLHRARKIGIDMGLKYVYTGNVPGDEGENTFCPHCGAKIIARVGFSSRVVNLTDKGTCSRCGYGIEGVWGR</sequence>
<evidence type="ECO:0000313" key="9">
    <source>
        <dbReference type="Proteomes" id="UP000199611"/>
    </source>
</evidence>
<dbReference type="InterPro" id="IPR034457">
    <property type="entry name" value="Organic_radical-activating"/>
</dbReference>
<keyword evidence="4 6" id="KW-0408">Iron</keyword>
<dbReference type="GO" id="GO:0051539">
    <property type="term" value="F:4 iron, 4 sulfur cluster binding"/>
    <property type="evidence" value="ECO:0007669"/>
    <property type="project" value="UniProtKB-KW"/>
</dbReference>
<keyword evidence="8" id="KW-0456">Lyase</keyword>
<evidence type="ECO:0000256" key="1">
    <source>
        <dbReference type="ARBA" id="ARBA00022485"/>
    </source>
</evidence>
<dbReference type="GO" id="GO:0016829">
    <property type="term" value="F:lyase activity"/>
    <property type="evidence" value="ECO:0007669"/>
    <property type="project" value="UniProtKB-KW"/>
</dbReference>
<dbReference type="Pfam" id="PF04055">
    <property type="entry name" value="Radical_SAM"/>
    <property type="match status" value="1"/>
</dbReference>
<evidence type="ECO:0000256" key="2">
    <source>
        <dbReference type="ARBA" id="ARBA00022691"/>
    </source>
</evidence>
<dbReference type="EMBL" id="FOUU01000005">
    <property type="protein sequence ID" value="SFM86499.1"/>
    <property type="molecule type" value="Genomic_DNA"/>
</dbReference>
<evidence type="ECO:0000259" key="7">
    <source>
        <dbReference type="PROSITE" id="PS51918"/>
    </source>
</evidence>
<dbReference type="PANTHER" id="PTHR30352">
    <property type="entry name" value="PYRUVATE FORMATE-LYASE-ACTIVATING ENZYME"/>
    <property type="match status" value="1"/>
</dbReference>
<dbReference type="SFLD" id="SFLDG01101">
    <property type="entry name" value="Uncharacterised_Radical_SAM_Su"/>
    <property type="match status" value="1"/>
</dbReference>
<keyword evidence="5 6" id="KW-0411">Iron-sulfur</keyword>
<evidence type="ECO:0000256" key="4">
    <source>
        <dbReference type="ARBA" id="ARBA00023004"/>
    </source>
</evidence>
<gene>
    <name evidence="8" type="ORF">SAMN05660836_01773</name>
</gene>
<feature type="binding site" evidence="6">
    <location>
        <position position="82"/>
    </location>
    <ligand>
        <name>[4Fe-4S] cluster</name>
        <dbReference type="ChEBI" id="CHEBI:49883"/>
        <note>4Fe-4S-S-AdoMet</note>
    </ligand>
</feature>
<dbReference type="PIRSF" id="PIRSF004869">
    <property type="entry name" value="PflX_prd"/>
    <property type="match status" value="1"/>
</dbReference>
<dbReference type="InterPro" id="IPR016431">
    <property type="entry name" value="Pyrv-formate_lyase-activ_prd"/>
</dbReference>
<keyword evidence="3 6" id="KW-0479">Metal-binding</keyword>
<dbReference type="NCBIfam" id="TIGR04337">
    <property type="entry name" value="AmmeMemoSam_rS"/>
    <property type="match status" value="1"/>
</dbReference>
<accession>A0A1I4UBY8</accession>
<dbReference type="InterPro" id="IPR006638">
    <property type="entry name" value="Elp3/MiaA/NifB-like_rSAM"/>
</dbReference>
<dbReference type="InterPro" id="IPR058240">
    <property type="entry name" value="rSAM_sf"/>
</dbReference>
<dbReference type="STRING" id="39841.SAMN05660836_01773"/>
<name>A0A1I4UBY8_9BACT</name>
<feature type="binding site" evidence="6">
    <location>
        <position position="89"/>
    </location>
    <ligand>
        <name>[4Fe-4S] cluster</name>
        <dbReference type="ChEBI" id="CHEBI:49883"/>
        <note>4Fe-4S-S-AdoMet</note>
    </ligand>
</feature>
<dbReference type="AlphaFoldDB" id="A0A1I4UBY8"/>
<evidence type="ECO:0000256" key="3">
    <source>
        <dbReference type="ARBA" id="ARBA00022723"/>
    </source>
</evidence>
<proteinExistence type="predicted"/>
<keyword evidence="9" id="KW-1185">Reference proteome</keyword>
<dbReference type="GO" id="GO:0046872">
    <property type="term" value="F:metal ion binding"/>
    <property type="evidence" value="ECO:0007669"/>
    <property type="project" value="UniProtKB-KW"/>
</dbReference>
<dbReference type="InterPro" id="IPR027596">
    <property type="entry name" value="AmmeMemoSam_rS"/>
</dbReference>
<dbReference type="RefSeq" id="WP_093395109.1">
    <property type="nucleotide sequence ID" value="NZ_FOUU01000005.1"/>
</dbReference>
<dbReference type="InterPro" id="IPR013785">
    <property type="entry name" value="Aldolase_TIM"/>
</dbReference>
<organism evidence="8 9">
    <name type="scientific">Thermodesulforhabdus norvegica</name>
    <dbReference type="NCBI Taxonomy" id="39841"/>
    <lineage>
        <taxon>Bacteria</taxon>
        <taxon>Pseudomonadati</taxon>
        <taxon>Thermodesulfobacteriota</taxon>
        <taxon>Syntrophobacteria</taxon>
        <taxon>Syntrophobacterales</taxon>
        <taxon>Thermodesulforhabdaceae</taxon>
        <taxon>Thermodesulforhabdus</taxon>
    </lineage>
</organism>
<dbReference type="Proteomes" id="UP000199611">
    <property type="component" value="Unassembled WGS sequence"/>
</dbReference>
<dbReference type="PANTHER" id="PTHR30352:SF5">
    <property type="entry name" value="PYRUVATE FORMATE-LYASE 1-ACTIVATING ENZYME"/>
    <property type="match status" value="1"/>
</dbReference>
<protein>
    <submittedName>
        <fullName evidence="8">Pyruvate formate lyase activating enzyme</fullName>
    </submittedName>
</protein>
<reference evidence="8 9" key="1">
    <citation type="submission" date="2016-10" db="EMBL/GenBank/DDBJ databases">
        <authorList>
            <person name="de Groot N.N."/>
        </authorList>
    </citation>
    <scope>NUCLEOTIDE SEQUENCE [LARGE SCALE GENOMIC DNA]</scope>
    <source>
        <strain evidence="8 9">DSM 9990</strain>
    </source>
</reference>
<dbReference type="Gene3D" id="3.20.20.70">
    <property type="entry name" value="Aldolase class I"/>
    <property type="match status" value="1"/>
</dbReference>
<dbReference type="OrthoDB" id="9778883at2"/>
<feature type="domain" description="Radical SAM core" evidence="7">
    <location>
        <begin position="67"/>
        <end position="288"/>
    </location>
</feature>
<evidence type="ECO:0000313" key="8">
    <source>
        <dbReference type="EMBL" id="SFM86499.1"/>
    </source>
</evidence>
<dbReference type="SUPFAM" id="SSF102114">
    <property type="entry name" value="Radical SAM enzymes"/>
    <property type="match status" value="1"/>
</dbReference>
<dbReference type="CDD" id="cd01335">
    <property type="entry name" value="Radical_SAM"/>
    <property type="match status" value="1"/>
</dbReference>
<keyword evidence="1" id="KW-0004">4Fe-4S</keyword>
<dbReference type="SMART" id="SM00729">
    <property type="entry name" value="Elp3"/>
    <property type="match status" value="1"/>
</dbReference>
<dbReference type="PROSITE" id="PS51918">
    <property type="entry name" value="RADICAL_SAM"/>
    <property type="match status" value="1"/>
</dbReference>
<dbReference type="InterPro" id="IPR007197">
    <property type="entry name" value="rSAM"/>
</dbReference>
<evidence type="ECO:0000256" key="6">
    <source>
        <dbReference type="PIRSR" id="PIRSR004869-50"/>
    </source>
</evidence>
<keyword evidence="2 6" id="KW-0949">S-adenosyl-L-methionine</keyword>
<comment type="cofactor">
    <cofactor evidence="6">
        <name>[4Fe-4S] cluster</name>
        <dbReference type="ChEBI" id="CHEBI:49883"/>
    </cofactor>
    <text evidence="6">Binds 1 [4Fe-4S] cluster. The cluster is coordinated with 3 cysteines and an exchangeable S-adenosyl-L-methionine.</text>
</comment>
<feature type="binding site" evidence="6">
    <location>
        <position position="86"/>
    </location>
    <ligand>
        <name>[4Fe-4S] cluster</name>
        <dbReference type="ChEBI" id="CHEBI:49883"/>
        <note>4Fe-4S-S-AdoMet</note>
    </ligand>
</feature>
<keyword evidence="8" id="KW-0670">Pyruvate</keyword>
<evidence type="ECO:0000256" key="5">
    <source>
        <dbReference type="ARBA" id="ARBA00023014"/>
    </source>
</evidence>